<evidence type="ECO:0000259" key="1">
    <source>
        <dbReference type="Pfam" id="PF20254"/>
    </source>
</evidence>
<dbReference type="EMBL" id="JBFAUK010000017">
    <property type="protein sequence ID" value="MEV5508983.1"/>
    <property type="molecule type" value="Genomic_DNA"/>
</dbReference>
<keyword evidence="3" id="KW-1185">Reference proteome</keyword>
<dbReference type="Pfam" id="PF20254">
    <property type="entry name" value="DMFA2_C"/>
    <property type="match status" value="1"/>
</dbReference>
<accession>A0ABV3K239</accession>
<feature type="domain" description="N,N-dimethylformamidase beta subunit-like C-terminal" evidence="1">
    <location>
        <begin position="47"/>
        <end position="391"/>
    </location>
</feature>
<dbReference type="Proteomes" id="UP001552594">
    <property type="component" value="Unassembled WGS sequence"/>
</dbReference>
<protein>
    <submittedName>
        <fullName evidence="2">N,N-dimethylformamidase beta subunit family domain-containing protein</fullName>
    </submittedName>
</protein>
<comment type="caution">
    <text evidence="2">The sequence shown here is derived from an EMBL/GenBank/DDBJ whole genome shotgun (WGS) entry which is preliminary data.</text>
</comment>
<reference evidence="2 3" key="1">
    <citation type="submission" date="2024-06" db="EMBL/GenBank/DDBJ databases">
        <title>The Natural Products Discovery Center: Release of the First 8490 Sequenced Strains for Exploring Actinobacteria Biosynthetic Diversity.</title>
        <authorList>
            <person name="Kalkreuter E."/>
            <person name="Kautsar S.A."/>
            <person name="Yang D."/>
            <person name="Bader C.D."/>
            <person name="Teijaro C.N."/>
            <person name="Fluegel L."/>
            <person name="Davis C.M."/>
            <person name="Simpson J.R."/>
            <person name="Lauterbach L."/>
            <person name="Steele A.D."/>
            <person name="Gui C."/>
            <person name="Meng S."/>
            <person name="Li G."/>
            <person name="Viehrig K."/>
            <person name="Ye F."/>
            <person name="Su P."/>
            <person name="Kiefer A.F."/>
            <person name="Nichols A."/>
            <person name="Cepeda A.J."/>
            <person name="Yan W."/>
            <person name="Fan B."/>
            <person name="Jiang Y."/>
            <person name="Adhikari A."/>
            <person name="Zheng C.-J."/>
            <person name="Schuster L."/>
            <person name="Cowan T.M."/>
            <person name="Smanski M.J."/>
            <person name="Chevrette M.G."/>
            <person name="De Carvalho L.P.S."/>
            <person name="Shen B."/>
        </authorList>
    </citation>
    <scope>NUCLEOTIDE SEQUENCE [LARGE SCALE GENOMIC DNA]</scope>
    <source>
        <strain evidence="2 3">NPDC052347</strain>
    </source>
</reference>
<organism evidence="2 3">
    <name type="scientific">Streptomyces orinoci</name>
    <name type="common">Streptoverticillium orinoci</name>
    <dbReference type="NCBI Taxonomy" id="67339"/>
    <lineage>
        <taxon>Bacteria</taxon>
        <taxon>Bacillati</taxon>
        <taxon>Actinomycetota</taxon>
        <taxon>Actinomycetes</taxon>
        <taxon>Kitasatosporales</taxon>
        <taxon>Streptomycetaceae</taxon>
        <taxon>Streptomyces</taxon>
    </lineage>
</organism>
<dbReference type="InterPro" id="IPR046540">
    <property type="entry name" value="DMFA2_C"/>
</dbReference>
<evidence type="ECO:0000313" key="3">
    <source>
        <dbReference type="Proteomes" id="UP001552594"/>
    </source>
</evidence>
<sequence length="413" mass="44898">MPKCREGADADRAPGPARIAGFAGEAAVAPGECLDLRVTTEPPQPFTVHIHRVGHYPGHPTAEVAVSPRLPGLAQPEPLVAGRTAACHHWWLSWRLRIPRDWRPGAYLAELRAADGQRGYVPFTVRDGGPGDLLLVLPDLSWQAANAYPEAGGPGHEPPATLSLDRPYAGDGRPAGLAAVHDFIRWAERLGYDLAYAHGHDLHSGRIDPGRYRGLVFPGCHTYWTAPMRQAVEQARDVGTSLVFLSAGTLNRRAELAPSPAGPDRLLVRRGRRPLWRDAGLPEQQLLGIQSAGRVPAPAPLVVRNSGHWLWEGTGTAEGEELPGLVTGEADRYHPRTALPPHTERVLLAHSPYRDAKGTRRHQETSLYRAPGGALVFAAGTHGWTRALDRPGHADPRIQRATANLLDHICKRV</sequence>
<proteinExistence type="predicted"/>
<name>A0ABV3K239_STRON</name>
<evidence type="ECO:0000313" key="2">
    <source>
        <dbReference type="EMBL" id="MEV5508983.1"/>
    </source>
</evidence>
<gene>
    <name evidence="2" type="ORF">AB0L16_21490</name>
</gene>